<evidence type="ECO:0000256" key="3">
    <source>
        <dbReference type="ARBA" id="ARBA00022490"/>
    </source>
</evidence>
<dbReference type="GO" id="GO:0006508">
    <property type="term" value="P:proteolysis"/>
    <property type="evidence" value="ECO:0007669"/>
    <property type="project" value="UniProtKB-KW"/>
</dbReference>
<dbReference type="Pfam" id="PF03575">
    <property type="entry name" value="Peptidase_S51"/>
    <property type="match status" value="1"/>
</dbReference>
<evidence type="ECO:0000256" key="10">
    <source>
        <dbReference type="ARBA" id="ARBA00075877"/>
    </source>
</evidence>
<dbReference type="PANTHER" id="PTHR20842">
    <property type="entry name" value="PROTEASE S51 ALPHA-ASPARTYL DIPEPTIDASE"/>
    <property type="match status" value="1"/>
</dbReference>
<accession>A0A6G7Y985</accession>
<dbReference type="GO" id="GO:0008236">
    <property type="term" value="F:serine-type peptidase activity"/>
    <property type="evidence" value="ECO:0007669"/>
    <property type="project" value="UniProtKB-KW"/>
</dbReference>
<dbReference type="InterPro" id="IPR029062">
    <property type="entry name" value="Class_I_gatase-like"/>
</dbReference>
<evidence type="ECO:0000256" key="9">
    <source>
        <dbReference type="ARBA" id="ARBA00066675"/>
    </source>
</evidence>
<sequence>MELLLLSNSTNFGSTPWAHAREIARPLVEGRTVVFVPYALADHDAYTASIAEAFAPMGADVVGLHTHDDRAAALASAEAVYVGGGNTWRLLKTLQDGGLLAPLRERVLAGMPYLGASAGTNLACPTIRTTNDMPIVEPAGFAALGLIGFQINPHYQDPPAGSRHMGETRETRIREFHEENDIPVLGIREGGWLRVSGDSTELGGATARLFRAGEDPVELSPGPVRI</sequence>
<dbReference type="AlphaFoldDB" id="A0A6G7Y985"/>
<reference evidence="11 12" key="1">
    <citation type="submission" date="2020-03" db="EMBL/GenBank/DDBJ databases">
        <title>Propioniciclava sp. nov., isolated from Hydrophilus acuminatus.</title>
        <authorList>
            <person name="Hyun D.-W."/>
            <person name="Bae J.-W."/>
        </authorList>
    </citation>
    <scope>NUCLEOTIDE SEQUENCE [LARGE SCALE GENOMIC DNA]</scope>
    <source>
        <strain evidence="11 12">HDW11</strain>
    </source>
</reference>
<evidence type="ECO:0000313" key="11">
    <source>
        <dbReference type="EMBL" id="QIK73177.1"/>
    </source>
</evidence>
<proteinExistence type="inferred from homology"/>
<dbReference type="SUPFAM" id="SSF52317">
    <property type="entry name" value="Class I glutamine amidotransferase-like"/>
    <property type="match status" value="1"/>
</dbReference>
<evidence type="ECO:0000256" key="1">
    <source>
        <dbReference type="ARBA" id="ARBA00004496"/>
    </source>
</evidence>
<dbReference type="NCBIfam" id="NF003642">
    <property type="entry name" value="PRK05282.1"/>
    <property type="match status" value="1"/>
</dbReference>
<keyword evidence="6" id="KW-0720">Serine protease</keyword>
<keyword evidence="4" id="KW-0645">Protease</keyword>
<dbReference type="RefSeq" id="WP_166234248.1">
    <property type="nucleotide sequence ID" value="NZ_CP049865.1"/>
</dbReference>
<evidence type="ECO:0000256" key="7">
    <source>
        <dbReference type="ARBA" id="ARBA00022997"/>
    </source>
</evidence>
<protein>
    <recommendedName>
        <fullName evidence="9">dipeptidase E</fullName>
        <ecNumber evidence="9">3.4.13.21</ecNumber>
    </recommendedName>
    <alternativeName>
        <fullName evidence="10">Asp-specific dipeptidase</fullName>
    </alternativeName>
</protein>
<keyword evidence="12" id="KW-1185">Reference proteome</keyword>
<evidence type="ECO:0000256" key="2">
    <source>
        <dbReference type="ARBA" id="ARBA00006534"/>
    </source>
</evidence>
<comment type="similarity">
    <text evidence="2">Belongs to the peptidase S51 family.</text>
</comment>
<comment type="catalytic activity">
    <reaction evidence="8">
        <text>Dipeptidase E catalyzes the hydrolysis of dipeptides Asp-|-Xaa. It does not act on peptides with N-terminal Glu, Asn or Gln, nor does it cleave isoaspartyl peptides.</text>
        <dbReference type="EC" id="3.4.13.21"/>
    </reaction>
</comment>
<keyword evidence="7 11" id="KW-0224">Dipeptidase</keyword>
<dbReference type="GO" id="GO:0005737">
    <property type="term" value="C:cytoplasm"/>
    <property type="evidence" value="ECO:0007669"/>
    <property type="project" value="UniProtKB-SubCell"/>
</dbReference>
<dbReference type="PANTHER" id="PTHR20842:SF0">
    <property type="entry name" value="ALPHA-ASPARTYL DIPEPTIDASE"/>
    <property type="match status" value="1"/>
</dbReference>
<organism evidence="11 12">
    <name type="scientific">Propioniciclava coleopterorum</name>
    <dbReference type="NCBI Taxonomy" id="2714937"/>
    <lineage>
        <taxon>Bacteria</taxon>
        <taxon>Bacillati</taxon>
        <taxon>Actinomycetota</taxon>
        <taxon>Actinomycetes</taxon>
        <taxon>Propionibacteriales</taxon>
        <taxon>Propionibacteriaceae</taxon>
        <taxon>Propioniciclava</taxon>
    </lineage>
</organism>
<dbReference type="Proteomes" id="UP000501058">
    <property type="component" value="Chromosome"/>
</dbReference>
<evidence type="ECO:0000256" key="8">
    <source>
        <dbReference type="ARBA" id="ARBA00050239"/>
    </source>
</evidence>
<keyword evidence="3" id="KW-0963">Cytoplasm</keyword>
<dbReference type="EC" id="3.4.13.21" evidence="9"/>
<dbReference type="KEGG" id="prv:G7070_14060"/>
<dbReference type="EMBL" id="CP049865">
    <property type="protein sequence ID" value="QIK73177.1"/>
    <property type="molecule type" value="Genomic_DNA"/>
</dbReference>
<keyword evidence="5 11" id="KW-0378">Hydrolase</keyword>
<evidence type="ECO:0000313" key="12">
    <source>
        <dbReference type="Proteomes" id="UP000501058"/>
    </source>
</evidence>
<dbReference type="FunFam" id="3.40.50.880:FF:000007">
    <property type="entry name" value="Peptidase E"/>
    <property type="match status" value="1"/>
</dbReference>
<dbReference type="GO" id="GO:0016805">
    <property type="term" value="F:dipeptidase activity"/>
    <property type="evidence" value="ECO:0007669"/>
    <property type="project" value="UniProtKB-KW"/>
</dbReference>
<evidence type="ECO:0000256" key="6">
    <source>
        <dbReference type="ARBA" id="ARBA00022825"/>
    </source>
</evidence>
<dbReference type="Gene3D" id="3.40.50.880">
    <property type="match status" value="1"/>
</dbReference>
<evidence type="ECO:0000256" key="4">
    <source>
        <dbReference type="ARBA" id="ARBA00022670"/>
    </source>
</evidence>
<evidence type="ECO:0000256" key="5">
    <source>
        <dbReference type="ARBA" id="ARBA00022801"/>
    </source>
</evidence>
<name>A0A6G7Y985_9ACTN</name>
<gene>
    <name evidence="11" type="primary">pepE</name>
    <name evidence="11" type="ORF">G7070_14060</name>
</gene>
<dbReference type="CDD" id="cd03146">
    <property type="entry name" value="GAT1_Peptidase_E"/>
    <property type="match status" value="1"/>
</dbReference>
<dbReference type="InterPro" id="IPR005320">
    <property type="entry name" value="Peptidase_S51"/>
</dbReference>
<comment type="subcellular location">
    <subcellularLocation>
        <location evidence="1">Cytoplasm</location>
    </subcellularLocation>
</comment>